<dbReference type="Gene3D" id="3.20.20.70">
    <property type="entry name" value="Aldolase class I"/>
    <property type="match status" value="1"/>
</dbReference>
<name>A0A4R3MWD6_9BACI</name>
<reference evidence="5 6" key="1">
    <citation type="submission" date="2019-03" db="EMBL/GenBank/DDBJ databases">
        <title>Genomic Encyclopedia of Type Strains, Phase IV (KMG-IV): sequencing the most valuable type-strain genomes for metagenomic binning, comparative biology and taxonomic classification.</title>
        <authorList>
            <person name="Goeker M."/>
        </authorList>
    </citation>
    <scope>NUCLEOTIDE SEQUENCE [LARGE SCALE GENOMIC DNA]</scope>
    <source>
        <strain evidence="5 6">DSM 25894</strain>
    </source>
</reference>
<keyword evidence="3" id="KW-1133">Transmembrane helix</keyword>
<dbReference type="EMBL" id="SMAN01000012">
    <property type="protein sequence ID" value="TCT20890.1"/>
    <property type="molecule type" value="Genomic_DNA"/>
</dbReference>
<proteinExistence type="inferred from homology"/>
<sequence>MGEILSTIIMIILLIPGLFAIYFFFFDRRQQSHSVLRNYPIIGRIRYFLEHIGPELRQYWFINDNDGQPFSRKDYQDIVIPAKYNKRLLGFGSKRNFEEPGFYIKNTMFPKQSDELRMDQEPKIMTKVYEIDKELLFARKEHREDRLIDPYLLTDEDAVVIGPNCRYPFRLKGLIGMSGMSYGALGERAIEALSTGLGRAGGTWMNTGEGGISDYHLKGNVDLIMQIGPGLFGVRTKDGEFSWELLKKKSELEQVKAIELKFAQGAKTRGGHIEAEKVTPEIAKIRNLEPYQSVDSPNRFNEFTDTVSMIEFVEEIRSVTGLPTGIKIVAGHRSELEELARIMKETGKGPDFITVDGGEGGTGATYQELADSVGLPLRSGLPLVHDVLSKFGVRDRVKIIASGKLFTPDRIAVALAMGADLVHIARAFMVTVGCIMAQVCHTNNCPVGVATTDPDLQKALSIDEKSYRVTNYLVSLREGLYNLAAASGIESPVEFSRRHIVYKDQFDRLHEINSVKGPGA</sequence>
<keyword evidence="3" id="KW-0472">Membrane</keyword>
<dbReference type="GO" id="GO:0006537">
    <property type="term" value="P:glutamate biosynthetic process"/>
    <property type="evidence" value="ECO:0007669"/>
    <property type="project" value="InterPro"/>
</dbReference>
<evidence type="ECO:0000313" key="5">
    <source>
        <dbReference type="EMBL" id="TCT20890.1"/>
    </source>
</evidence>
<evidence type="ECO:0000259" key="4">
    <source>
        <dbReference type="Pfam" id="PF01645"/>
    </source>
</evidence>
<accession>A0A4R3MWD6</accession>
<evidence type="ECO:0000256" key="2">
    <source>
        <dbReference type="PIRNR" id="PIRNR006429"/>
    </source>
</evidence>
<keyword evidence="3" id="KW-0812">Transmembrane</keyword>
<gene>
    <name evidence="5" type="ORF">EDD68_11218</name>
</gene>
<evidence type="ECO:0000313" key="6">
    <source>
        <dbReference type="Proteomes" id="UP000294650"/>
    </source>
</evidence>
<protein>
    <submittedName>
        <fullName evidence="5">Glutamate synthase domain-containing protein 2</fullName>
    </submittedName>
</protein>
<dbReference type="PANTHER" id="PTHR43819:SF1">
    <property type="entry name" value="ARCHAEAL-TYPE GLUTAMATE SYNTHASE [NADPH]"/>
    <property type="match status" value="1"/>
</dbReference>
<feature type="domain" description="Glutamate synthase" evidence="4">
    <location>
        <begin position="117"/>
        <end position="489"/>
    </location>
</feature>
<dbReference type="GO" id="GO:0015930">
    <property type="term" value="F:glutamate synthase activity"/>
    <property type="evidence" value="ECO:0007669"/>
    <property type="project" value="InterPro"/>
</dbReference>
<dbReference type="InterPro" id="IPR002932">
    <property type="entry name" value="Glu_synthdom"/>
</dbReference>
<dbReference type="SUPFAM" id="SSF51395">
    <property type="entry name" value="FMN-linked oxidoreductases"/>
    <property type="match status" value="1"/>
</dbReference>
<dbReference type="PIRSF" id="PIRSF500060">
    <property type="entry name" value="UCP500060"/>
    <property type="match status" value="1"/>
</dbReference>
<evidence type="ECO:0000256" key="1">
    <source>
        <dbReference type="ARBA" id="ARBA00009716"/>
    </source>
</evidence>
<dbReference type="PANTHER" id="PTHR43819">
    <property type="entry name" value="ARCHAEAL-TYPE GLUTAMATE SYNTHASE [NADPH]"/>
    <property type="match status" value="1"/>
</dbReference>
<evidence type="ECO:0000256" key="3">
    <source>
        <dbReference type="SAM" id="Phobius"/>
    </source>
</evidence>
<keyword evidence="6" id="KW-1185">Reference proteome</keyword>
<comment type="caution">
    <text evidence="5">The sequence shown here is derived from an EMBL/GenBank/DDBJ whole genome shotgun (WGS) entry which is preliminary data.</text>
</comment>
<dbReference type="CDD" id="cd02808">
    <property type="entry name" value="GltS_FMN"/>
    <property type="match status" value="1"/>
</dbReference>
<dbReference type="AlphaFoldDB" id="A0A4R3MWD6"/>
<dbReference type="Pfam" id="PF01645">
    <property type="entry name" value="Glu_synthase"/>
    <property type="match status" value="1"/>
</dbReference>
<dbReference type="PIRSF" id="PIRSF006429">
    <property type="entry name" value="GOGAT_lg_2"/>
    <property type="match status" value="1"/>
</dbReference>
<dbReference type="InterPro" id="IPR024188">
    <property type="entry name" value="GltB"/>
</dbReference>
<comment type="similarity">
    <text evidence="1 2">Belongs to the glutamate synthase family.</text>
</comment>
<feature type="transmembrane region" description="Helical" evidence="3">
    <location>
        <begin position="6"/>
        <end position="26"/>
    </location>
</feature>
<dbReference type="InterPro" id="IPR013785">
    <property type="entry name" value="Aldolase_TIM"/>
</dbReference>
<dbReference type="InterPro" id="IPR027283">
    <property type="entry name" value="YerD"/>
</dbReference>
<dbReference type="Proteomes" id="UP000294650">
    <property type="component" value="Unassembled WGS sequence"/>
</dbReference>
<organism evidence="5 6">
    <name type="scientific">Melghiribacillus thermohalophilus</name>
    <dbReference type="NCBI Taxonomy" id="1324956"/>
    <lineage>
        <taxon>Bacteria</taxon>
        <taxon>Bacillati</taxon>
        <taxon>Bacillota</taxon>
        <taxon>Bacilli</taxon>
        <taxon>Bacillales</taxon>
        <taxon>Bacillaceae</taxon>
        <taxon>Melghiribacillus</taxon>
    </lineage>
</organism>